<evidence type="ECO:0000313" key="2">
    <source>
        <dbReference type="EMBL" id="MDS1271690.1"/>
    </source>
</evidence>
<sequence length="167" mass="17145">MDAPEPQALVTRTATEMQRLRATLAVAESLTGGLIGARLTQRSGASAYFRGAVVCYATEVKERVLGVSPHLLATRGAVDPMVAQALALGVRQVLTAGYGLAVTGVAGPDPQDGVAPGTVYVAVCDPEGEVSSVTVAARGNREDVREQAVHAALELLVTVLERAPAAA</sequence>
<evidence type="ECO:0000259" key="1">
    <source>
        <dbReference type="Pfam" id="PF02464"/>
    </source>
</evidence>
<feature type="domain" description="CinA C-terminal" evidence="1">
    <location>
        <begin position="9"/>
        <end position="159"/>
    </location>
</feature>
<dbReference type="InterPro" id="IPR036653">
    <property type="entry name" value="CinA-like_C"/>
</dbReference>
<evidence type="ECO:0000313" key="3">
    <source>
        <dbReference type="Proteomes" id="UP001250214"/>
    </source>
</evidence>
<dbReference type="Pfam" id="PF02464">
    <property type="entry name" value="CinA"/>
    <property type="match status" value="1"/>
</dbReference>
<protein>
    <submittedName>
        <fullName evidence="2">CinA family protein</fullName>
    </submittedName>
</protein>
<reference evidence="3" key="1">
    <citation type="submission" date="2023-07" db="EMBL/GenBank/DDBJ databases">
        <title>Novel species in the genus Lipingzhangella isolated from Sambhar Salt Lake.</title>
        <authorList>
            <person name="Jiya N."/>
            <person name="Kajale S."/>
            <person name="Sharma A."/>
        </authorList>
    </citation>
    <scope>NUCLEOTIDE SEQUENCE [LARGE SCALE GENOMIC DNA]</scope>
    <source>
        <strain evidence="3">LS1_29</strain>
    </source>
</reference>
<name>A0ABU2H8Q0_9ACTN</name>
<dbReference type="InterPro" id="IPR008136">
    <property type="entry name" value="CinA_C"/>
</dbReference>
<gene>
    <name evidence="2" type="ORF">RIF23_15450</name>
</gene>
<dbReference type="Gene3D" id="3.90.950.20">
    <property type="entry name" value="CinA-like"/>
    <property type="match status" value="1"/>
</dbReference>
<dbReference type="NCBIfam" id="TIGR00199">
    <property type="entry name" value="PncC_domain"/>
    <property type="match status" value="1"/>
</dbReference>
<accession>A0ABU2H8Q0</accession>
<dbReference type="Proteomes" id="UP001250214">
    <property type="component" value="Unassembled WGS sequence"/>
</dbReference>
<dbReference type="SUPFAM" id="SSF142433">
    <property type="entry name" value="CinA-like"/>
    <property type="match status" value="1"/>
</dbReference>
<keyword evidence="3" id="KW-1185">Reference proteome</keyword>
<dbReference type="EMBL" id="JAVLVT010000007">
    <property type="protein sequence ID" value="MDS1271690.1"/>
    <property type="molecule type" value="Genomic_DNA"/>
</dbReference>
<dbReference type="RefSeq" id="WP_310913253.1">
    <property type="nucleotide sequence ID" value="NZ_JAVLVT010000007.1"/>
</dbReference>
<organism evidence="2 3">
    <name type="scientific">Lipingzhangella rawalii</name>
    <dbReference type="NCBI Taxonomy" id="2055835"/>
    <lineage>
        <taxon>Bacteria</taxon>
        <taxon>Bacillati</taxon>
        <taxon>Actinomycetota</taxon>
        <taxon>Actinomycetes</taxon>
        <taxon>Streptosporangiales</taxon>
        <taxon>Nocardiopsidaceae</taxon>
        <taxon>Lipingzhangella</taxon>
    </lineage>
</organism>
<proteinExistence type="predicted"/>
<comment type="caution">
    <text evidence="2">The sequence shown here is derived from an EMBL/GenBank/DDBJ whole genome shotgun (WGS) entry which is preliminary data.</text>
</comment>